<proteinExistence type="predicted"/>
<gene>
    <name evidence="2" type="ORF">G01um101477_29</name>
</gene>
<keyword evidence="1" id="KW-1277">Toxin-antitoxin system</keyword>
<comment type="caution">
    <text evidence="2">The sequence shown here is derived from an EMBL/GenBank/DDBJ whole genome shotgun (WGS) entry which is preliminary data.</text>
</comment>
<dbReference type="NCBIfam" id="TIGR02385">
    <property type="entry name" value="RelE_StbE"/>
    <property type="match status" value="1"/>
</dbReference>
<evidence type="ECO:0000256" key="1">
    <source>
        <dbReference type="ARBA" id="ARBA00022649"/>
    </source>
</evidence>
<dbReference type="AlphaFoldDB" id="A0A554JE47"/>
<evidence type="ECO:0000313" key="2">
    <source>
        <dbReference type="EMBL" id="TSC66642.1"/>
    </source>
</evidence>
<sequence length="85" mass="10154">MQVVFHKNFKKQTKKLKALKTKIEQRLFLFMEDPFNPILNNHPLIGKYKGYRSINITADYRAVYESINDDLAFFITLDKHSNLYK</sequence>
<protein>
    <submittedName>
        <fullName evidence="2">Translation repressor RelE</fullName>
    </submittedName>
</protein>
<dbReference type="Gene3D" id="3.30.2310.20">
    <property type="entry name" value="RelE-like"/>
    <property type="match status" value="1"/>
</dbReference>
<dbReference type="EMBL" id="VMFF01000002">
    <property type="protein sequence ID" value="TSC66642.1"/>
    <property type="molecule type" value="Genomic_DNA"/>
</dbReference>
<dbReference type="InterPro" id="IPR007712">
    <property type="entry name" value="RelE/ParE_toxin"/>
</dbReference>
<reference evidence="2 3" key="1">
    <citation type="submission" date="2017-07" db="EMBL/GenBank/DDBJ databases">
        <title>Mechanisms for carbon and nitrogen cycling indicate functional differentiation within the Candidate Phyla Radiation.</title>
        <authorList>
            <person name="Danczak R.E."/>
            <person name="Johnston M.D."/>
            <person name="Kenah C."/>
            <person name="Slattery M."/>
            <person name="Wrighton K.C."/>
            <person name="Wilkins M.J."/>
        </authorList>
    </citation>
    <scope>NUCLEOTIDE SEQUENCE [LARGE SCALE GENOMIC DNA]</scope>
    <source>
        <strain evidence="2">Gr01-1014_77</strain>
    </source>
</reference>
<accession>A0A554JE47</accession>
<dbReference type="SUPFAM" id="SSF143011">
    <property type="entry name" value="RelE-like"/>
    <property type="match status" value="1"/>
</dbReference>
<dbReference type="Pfam" id="PF15738">
    <property type="entry name" value="YafQ_toxin"/>
    <property type="match status" value="1"/>
</dbReference>
<organism evidence="2 3">
    <name type="scientific">Candidatus Doudnabacteria bacterium Gr01-1014_77</name>
    <dbReference type="NCBI Taxonomy" id="2017133"/>
    <lineage>
        <taxon>Bacteria</taxon>
        <taxon>Candidatus Doudnaibacteriota</taxon>
    </lineage>
</organism>
<dbReference type="InterPro" id="IPR035093">
    <property type="entry name" value="RelE/ParE_toxin_dom_sf"/>
</dbReference>
<name>A0A554JE47_9BACT</name>
<dbReference type="Proteomes" id="UP000319613">
    <property type="component" value="Unassembled WGS sequence"/>
</dbReference>
<evidence type="ECO:0000313" key="3">
    <source>
        <dbReference type="Proteomes" id="UP000319613"/>
    </source>
</evidence>
<dbReference type="InterPro" id="IPR004386">
    <property type="entry name" value="Toxin_YafQ-like"/>
</dbReference>